<proteinExistence type="predicted"/>
<evidence type="ECO:0000313" key="1">
    <source>
        <dbReference type="EMBL" id="CAE4657669.1"/>
    </source>
</evidence>
<name>A0A7S4W738_9STRA</name>
<protein>
    <submittedName>
        <fullName evidence="1">Uncharacterized protein</fullName>
    </submittedName>
</protein>
<gene>
    <name evidence="1" type="ORF">DBRI00130_LOCUS39888</name>
</gene>
<dbReference type="EMBL" id="HBNS01055094">
    <property type="protein sequence ID" value="CAE4657669.1"/>
    <property type="molecule type" value="Transcribed_RNA"/>
</dbReference>
<organism evidence="1">
    <name type="scientific">Ditylum brightwellii</name>
    <dbReference type="NCBI Taxonomy" id="49249"/>
    <lineage>
        <taxon>Eukaryota</taxon>
        <taxon>Sar</taxon>
        <taxon>Stramenopiles</taxon>
        <taxon>Ochrophyta</taxon>
        <taxon>Bacillariophyta</taxon>
        <taxon>Mediophyceae</taxon>
        <taxon>Lithodesmiophycidae</taxon>
        <taxon>Lithodesmiales</taxon>
        <taxon>Lithodesmiaceae</taxon>
        <taxon>Ditylum</taxon>
    </lineage>
</organism>
<dbReference type="AlphaFoldDB" id="A0A7S4W738"/>
<accession>A0A7S4W738</accession>
<sequence length="186" mass="21401">MECCQIHFESEEKTMPMKNDSAIDQDCLNSNNSTTHFELNQKDYSVALRSLASRMRQSEITKMQLEKFTPYKKRQGRKSLNATLDVSSASRKQIKRLIDYDLMNSQNASHITRRNSEGTAQIKNNLNMRLKSSTRTVSAEWTQNEDVVSRQSSPPALQYADNYFQAEKASAKGHQAHFHRRHSTLV</sequence>
<reference evidence="1" key="1">
    <citation type="submission" date="2021-01" db="EMBL/GenBank/DDBJ databases">
        <authorList>
            <person name="Corre E."/>
            <person name="Pelletier E."/>
            <person name="Niang G."/>
            <person name="Scheremetjew M."/>
            <person name="Finn R."/>
            <person name="Kale V."/>
            <person name="Holt S."/>
            <person name="Cochrane G."/>
            <person name="Meng A."/>
            <person name="Brown T."/>
            <person name="Cohen L."/>
        </authorList>
    </citation>
    <scope>NUCLEOTIDE SEQUENCE</scope>
    <source>
        <strain evidence="1">GSO104</strain>
    </source>
</reference>